<dbReference type="Proteomes" id="UP000828941">
    <property type="component" value="Chromosome 7"/>
</dbReference>
<evidence type="ECO:0000313" key="1">
    <source>
        <dbReference type="EMBL" id="KAI4333943.1"/>
    </source>
</evidence>
<evidence type="ECO:0000313" key="2">
    <source>
        <dbReference type="Proteomes" id="UP000828941"/>
    </source>
</evidence>
<reference evidence="1 2" key="1">
    <citation type="journal article" date="2022" name="DNA Res.">
        <title>Chromosomal-level genome assembly of the orchid tree Bauhinia variegata (Leguminosae; Cercidoideae) supports the allotetraploid origin hypothesis of Bauhinia.</title>
        <authorList>
            <person name="Zhong Y."/>
            <person name="Chen Y."/>
            <person name="Zheng D."/>
            <person name="Pang J."/>
            <person name="Liu Y."/>
            <person name="Luo S."/>
            <person name="Meng S."/>
            <person name="Qian L."/>
            <person name="Wei D."/>
            <person name="Dai S."/>
            <person name="Zhou R."/>
        </authorList>
    </citation>
    <scope>NUCLEOTIDE SEQUENCE [LARGE SCALE GENOMIC DNA]</scope>
    <source>
        <strain evidence="1">BV-YZ2020</strain>
    </source>
</reference>
<proteinExistence type="predicted"/>
<accession>A0ACB9NBU2</accession>
<gene>
    <name evidence="1" type="ORF">L6164_018691</name>
</gene>
<protein>
    <submittedName>
        <fullName evidence="1">Uncharacterized protein</fullName>
    </submittedName>
</protein>
<comment type="caution">
    <text evidence="1">The sequence shown here is derived from an EMBL/GenBank/DDBJ whole genome shotgun (WGS) entry which is preliminary data.</text>
</comment>
<sequence length="489" mass="55655">MPAQKRSLAEALDEGETSQLYHQRHAKQSQRDRELRSEEERDEEDEQKQHQLGEEGDAEDGGQQQHRQEEEDKAKSEDSEESPSSGPEEKPEFVTVELPEIRKDVQCPICLGIIKKTRTVMECLHRFCRECIDKSMRLGNNECPACRTHCASRRSLRDDPNYDALIAALYPDIEKYEEEELEFREEEKTRNKQIQASIAKVVQRQSEALVKRRNKDTPGAFVTRSQRNQRNVQSRRQNQVIDLQGSDDEENDNNGEKDSSSTDERCAEFSKRRRKRRPRVRPSLASSSMANPDGAGMDSDEDVGRENRGISSRQASKPRKLTWGRGGFRSHTRHGAGAGANNKSARSSRLSKLVDYLRNLDENGDELDVHLMLVSLDKQTSPCLEQPHLCCRPTLSVKHLCEYVACQTPLPAEEVEIFAVKGCNSINSDKSADESPFCMHELTTLAVDPCKDELEILQGDETLAGLRSKCISKREHMILAYRRKEAMEV</sequence>
<organism evidence="1 2">
    <name type="scientific">Bauhinia variegata</name>
    <name type="common">Purple orchid tree</name>
    <name type="synonym">Phanera variegata</name>
    <dbReference type="NCBI Taxonomy" id="167791"/>
    <lineage>
        <taxon>Eukaryota</taxon>
        <taxon>Viridiplantae</taxon>
        <taxon>Streptophyta</taxon>
        <taxon>Embryophyta</taxon>
        <taxon>Tracheophyta</taxon>
        <taxon>Spermatophyta</taxon>
        <taxon>Magnoliopsida</taxon>
        <taxon>eudicotyledons</taxon>
        <taxon>Gunneridae</taxon>
        <taxon>Pentapetalae</taxon>
        <taxon>rosids</taxon>
        <taxon>fabids</taxon>
        <taxon>Fabales</taxon>
        <taxon>Fabaceae</taxon>
        <taxon>Cercidoideae</taxon>
        <taxon>Cercideae</taxon>
        <taxon>Bauhiniinae</taxon>
        <taxon>Bauhinia</taxon>
    </lineage>
</organism>
<dbReference type="EMBL" id="CM039432">
    <property type="protein sequence ID" value="KAI4333943.1"/>
    <property type="molecule type" value="Genomic_DNA"/>
</dbReference>
<keyword evidence="2" id="KW-1185">Reference proteome</keyword>
<name>A0ACB9NBU2_BAUVA</name>